<dbReference type="Proteomes" id="UP000324897">
    <property type="component" value="Unassembled WGS sequence"/>
</dbReference>
<dbReference type="AlphaFoldDB" id="A0A5J9W4Q4"/>
<evidence type="ECO:0000256" key="1">
    <source>
        <dbReference type="SAM" id="SignalP"/>
    </source>
</evidence>
<dbReference type="PANTHER" id="PTHR38926">
    <property type="entry name" value="F-BOX DOMAIN CONTAINING PROTEIN, EXPRESSED"/>
    <property type="match status" value="1"/>
</dbReference>
<sequence>MPIWMTGEAATLAAALGVSVASLHVSRQAVPLCLPLHTRRRLLFPFLPFGCCPGRTLVGACFPFDCAFLYAQHNRPKLSRYIADPPSMDSPPSSSRRRCCEQPPPAAPDWAALPHDVLAVVFLMLGTGEILRGAEFVCKSWRRVALEEPVLWHRVEMPVVRRCRRGGWRAMLRDAVERSAGQCVAFSGPCDNQSLLDLVDRAPLLKSLDLFDFVASNDVLTGAIVRLHHLEDLEVSPAHECPRGSWNLFGQVCQACPRLKRLVLGFQKLDTRYGGGLAIPVMHELRYLELFNCELTQNALAVVLDSCPQLESLHIRGTFIFTRKLDTELWVKCTEVANLTLPDYVLSDD</sequence>
<organism evidence="3 4">
    <name type="scientific">Eragrostis curvula</name>
    <name type="common">weeping love grass</name>
    <dbReference type="NCBI Taxonomy" id="38414"/>
    <lineage>
        <taxon>Eukaryota</taxon>
        <taxon>Viridiplantae</taxon>
        <taxon>Streptophyta</taxon>
        <taxon>Embryophyta</taxon>
        <taxon>Tracheophyta</taxon>
        <taxon>Spermatophyta</taxon>
        <taxon>Magnoliopsida</taxon>
        <taxon>Liliopsida</taxon>
        <taxon>Poales</taxon>
        <taxon>Poaceae</taxon>
        <taxon>PACMAD clade</taxon>
        <taxon>Chloridoideae</taxon>
        <taxon>Eragrostideae</taxon>
        <taxon>Eragrostidinae</taxon>
        <taxon>Eragrostis</taxon>
    </lineage>
</organism>
<reference evidence="3 4" key="1">
    <citation type="journal article" date="2019" name="Sci. Rep.">
        <title>A high-quality genome of Eragrostis curvula grass provides insights into Poaceae evolution and supports new strategies to enhance forage quality.</title>
        <authorList>
            <person name="Carballo J."/>
            <person name="Santos B.A.C.M."/>
            <person name="Zappacosta D."/>
            <person name="Garbus I."/>
            <person name="Selva J.P."/>
            <person name="Gallo C.A."/>
            <person name="Diaz A."/>
            <person name="Albertini E."/>
            <person name="Caccamo M."/>
            <person name="Echenique V."/>
        </authorList>
    </citation>
    <scope>NUCLEOTIDE SEQUENCE [LARGE SCALE GENOMIC DNA]</scope>
    <source>
        <strain evidence="4">cv. Victoria</strain>
        <tissue evidence="3">Leaf</tissue>
    </source>
</reference>
<dbReference type="Pfam" id="PF12937">
    <property type="entry name" value="F-box-like"/>
    <property type="match status" value="1"/>
</dbReference>
<evidence type="ECO:0000313" key="4">
    <source>
        <dbReference type="Proteomes" id="UP000324897"/>
    </source>
</evidence>
<dbReference type="SUPFAM" id="SSF81383">
    <property type="entry name" value="F-box domain"/>
    <property type="match status" value="1"/>
</dbReference>
<dbReference type="SUPFAM" id="SSF52047">
    <property type="entry name" value="RNI-like"/>
    <property type="match status" value="1"/>
</dbReference>
<dbReference type="Pfam" id="PF24758">
    <property type="entry name" value="LRR_At5g56370"/>
    <property type="match status" value="1"/>
</dbReference>
<dbReference type="Gramene" id="TVU42290">
    <property type="protein sequence ID" value="TVU42290"/>
    <property type="gene ID" value="EJB05_08686"/>
</dbReference>
<dbReference type="InterPro" id="IPR036047">
    <property type="entry name" value="F-box-like_dom_sf"/>
</dbReference>
<dbReference type="PANTHER" id="PTHR38926:SF74">
    <property type="entry name" value="OS08G0193600 PROTEIN"/>
    <property type="match status" value="1"/>
</dbReference>
<dbReference type="InterPro" id="IPR001810">
    <property type="entry name" value="F-box_dom"/>
</dbReference>
<name>A0A5J9W4Q4_9POAL</name>
<feature type="domain" description="F-box" evidence="2">
    <location>
        <begin position="107"/>
        <end position="155"/>
    </location>
</feature>
<feature type="chain" id="PRO_5023813365" description="F-box domain-containing protein" evidence="1">
    <location>
        <begin position="18"/>
        <end position="349"/>
    </location>
</feature>
<evidence type="ECO:0000313" key="3">
    <source>
        <dbReference type="EMBL" id="TVU42290.1"/>
    </source>
</evidence>
<gene>
    <name evidence="3" type="ORF">EJB05_08686</name>
</gene>
<proteinExistence type="predicted"/>
<keyword evidence="4" id="KW-1185">Reference proteome</keyword>
<evidence type="ECO:0000259" key="2">
    <source>
        <dbReference type="PROSITE" id="PS50181"/>
    </source>
</evidence>
<dbReference type="Gene3D" id="3.80.10.10">
    <property type="entry name" value="Ribonuclease Inhibitor"/>
    <property type="match status" value="1"/>
</dbReference>
<dbReference type="InterPro" id="IPR032675">
    <property type="entry name" value="LRR_dom_sf"/>
</dbReference>
<feature type="signal peptide" evidence="1">
    <location>
        <begin position="1"/>
        <end position="17"/>
    </location>
</feature>
<comment type="caution">
    <text evidence="3">The sequence shown here is derived from an EMBL/GenBank/DDBJ whole genome shotgun (WGS) entry which is preliminary data.</text>
</comment>
<dbReference type="Gene3D" id="1.20.1280.50">
    <property type="match status" value="1"/>
</dbReference>
<dbReference type="OrthoDB" id="1929062at2759"/>
<dbReference type="PROSITE" id="PS50181">
    <property type="entry name" value="FBOX"/>
    <property type="match status" value="1"/>
</dbReference>
<dbReference type="EMBL" id="RWGY01000005">
    <property type="protein sequence ID" value="TVU42290.1"/>
    <property type="molecule type" value="Genomic_DNA"/>
</dbReference>
<feature type="non-terminal residue" evidence="3">
    <location>
        <position position="1"/>
    </location>
</feature>
<protein>
    <recommendedName>
        <fullName evidence="2">F-box domain-containing protein</fullName>
    </recommendedName>
</protein>
<accession>A0A5J9W4Q4</accession>
<dbReference type="InterPro" id="IPR055411">
    <property type="entry name" value="LRR_FXL15/At3g58940/PEG3-like"/>
</dbReference>
<keyword evidence="1" id="KW-0732">Signal</keyword>